<reference evidence="2" key="1">
    <citation type="journal article" date="2015" name="BMC Genomics">
        <title>Genomic and transcriptomic analysis of the endophytic fungus Pestalotiopsis fici reveals its lifestyle and high potential for synthesis of natural products.</title>
        <authorList>
            <person name="Wang X."/>
            <person name="Zhang X."/>
            <person name="Liu L."/>
            <person name="Xiang M."/>
            <person name="Wang W."/>
            <person name="Sun X."/>
            <person name="Che Y."/>
            <person name="Guo L."/>
            <person name="Liu G."/>
            <person name="Guo L."/>
            <person name="Wang C."/>
            <person name="Yin W.B."/>
            <person name="Stadler M."/>
            <person name="Zhang X."/>
            <person name="Liu X."/>
        </authorList>
    </citation>
    <scope>NUCLEOTIDE SEQUENCE [LARGE SCALE GENOMIC DNA]</scope>
    <source>
        <strain evidence="2">W106-1 / CGMCC3.15140</strain>
    </source>
</reference>
<protein>
    <submittedName>
        <fullName evidence="1">Uncharacterized protein</fullName>
    </submittedName>
</protein>
<dbReference type="OrthoDB" id="4500473at2759"/>
<dbReference type="InParanoid" id="W3X1G6"/>
<dbReference type="GeneID" id="19273877"/>
<dbReference type="RefSeq" id="XP_007835636.1">
    <property type="nucleotide sequence ID" value="XM_007837445.1"/>
</dbReference>
<dbReference type="HOGENOM" id="CLU_081916_0_0_1"/>
<organism evidence="1 2">
    <name type="scientific">Pestalotiopsis fici (strain W106-1 / CGMCC3.15140)</name>
    <dbReference type="NCBI Taxonomy" id="1229662"/>
    <lineage>
        <taxon>Eukaryota</taxon>
        <taxon>Fungi</taxon>
        <taxon>Dikarya</taxon>
        <taxon>Ascomycota</taxon>
        <taxon>Pezizomycotina</taxon>
        <taxon>Sordariomycetes</taxon>
        <taxon>Xylariomycetidae</taxon>
        <taxon>Amphisphaeriales</taxon>
        <taxon>Sporocadaceae</taxon>
        <taxon>Pestalotiopsis</taxon>
    </lineage>
</organism>
<accession>W3X1G6</accession>
<dbReference type="EMBL" id="KI912114">
    <property type="protein sequence ID" value="ETS79011.1"/>
    <property type="molecule type" value="Genomic_DNA"/>
</dbReference>
<sequence>MTSKCWFVLRHHHYPPPTFTKSGSKQTGGPLRLGHIIPDLQRLDNVINTKNGPLELPSDMPIYPTKSWDLTWNINQGREWNASVSAGVPIAAAAGITIKADAGVAFQHSVQNFWEFESLDTYIIQPVNEYVEDCLEDDQVASYLQKHKHIITPSVFMITGLIIARGAEVKSSATDGVEVHGGPGVELPAIVELGSDLGKKNETSISSTAKRVSDFVWAVRLAKISKGLLDRTWSHQTFAKGATFGLDEEQDQGEIIRQILSKEGLGDNFHLNMEDDGSAFVVQPTEKVDDGITDRP</sequence>
<gene>
    <name evidence="1" type="ORF">PFICI_08864</name>
</gene>
<dbReference type="AlphaFoldDB" id="W3X1G6"/>
<dbReference type="eggNOG" id="ENOG502SQW6">
    <property type="taxonomic scope" value="Eukaryota"/>
</dbReference>
<keyword evidence="2" id="KW-1185">Reference proteome</keyword>
<proteinExistence type="predicted"/>
<name>W3X1G6_PESFW</name>
<evidence type="ECO:0000313" key="1">
    <source>
        <dbReference type="EMBL" id="ETS79011.1"/>
    </source>
</evidence>
<evidence type="ECO:0000313" key="2">
    <source>
        <dbReference type="Proteomes" id="UP000030651"/>
    </source>
</evidence>
<dbReference type="KEGG" id="pfy:PFICI_08864"/>
<dbReference type="OMA" id="VRLTKIW"/>
<dbReference type="Proteomes" id="UP000030651">
    <property type="component" value="Unassembled WGS sequence"/>
</dbReference>